<evidence type="ECO:0000313" key="4">
    <source>
        <dbReference type="EMBL" id="KAK3766482.1"/>
    </source>
</evidence>
<dbReference type="InterPro" id="IPR007110">
    <property type="entry name" value="Ig-like_dom"/>
</dbReference>
<feature type="domain" description="Ig-like" evidence="3">
    <location>
        <begin position="557"/>
        <end position="630"/>
    </location>
</feature>
<dbReference type="GO" id="GO:0006955">
    <property type="term" value="P:immune response"/>
    <property type="evidence" value="ECO:0007669"/>
    <property type="project" value="TreeGrafter"/>
</dbReference>
<keyword evidence="5" id="KW-1185">Reference proteome</keyword>
<protein>
    <recommendedName>
        <fullName evidence="3">Ig-like domain-containing protein</fullName>
    </recommendedName>
</protein>
<dbReference type="GO" id="GO:0007166">
    <property type="term" value="P:cell surface receptor signaling pathway"/>
    <property type="evidence" value="ECO:0007669"/>
    <property type="project" value="TreeGrafter"/>
</dbReference>
<reference evidence="4" key="1">
    <citation type="journal article" date="2023" name="G3 (Bethesda)">
        <title>A reference genome for the long-term kleptoplast-retaining sea slug Elysia crispata morphotype clarki.</title>
        <authorList>
            <person name="Eastman K.E."/>
            <person name="Pendleton A.L."/>
            <person name="Shaikh M.A."/>
            <person name="Suttiyut T."/>
            <person name="Ogas R."/>
            <person name="Tomko P."/>
            <person name="Gavelis G."/>
            <person name="Widhalm J.R."/>
            <person name="Wisecaver J.H."/>
        </authorList>
    </citation>
    <scope>NUCLEOTIDE SEQUENCE</scope>
    <source>
        <strain evidence="4">ECLA1</strain>
    </source>
</reference>
<dbReference type="SUPFAM" id="SSF48726">
    <property type="entry name" value="Immunoglobulin"/>
    <property type="match status" value="3"/>
</dbReference>
<gene>
    <name evidence="4" type="ORF">RRG08_059300</name>
</gene>
<evidence type="ECO:0000256" key="2">
    <source>
        <dbReference type="ARBA" id="ARBA00023157"/>
    </source>
</evidence>
<dbReference type="GO" id="GO:0004888">
    <property type="term" value="F:transmembrane signaling receptor activity"/>
    <property type="evidence" value="ECO:0007669"/>
    <property type="project" value="TreeGrafter"/>
</dbReference>
<dbReference type="InterPro" id="IPR003598">
    <property type="entry name" value="Ig_sub2"/>
</dbReference>
<dbReference type="EMBL" id="JAWDGP010004222">
    <property type="protein sequence ID" value="KAK3766482.1"/>
    <property type="molecule type" value="Genomic_DNA"/>
</dbReference>
<accession>A0AAE0ZDP6</accession>
<feature type="domain" description="Ig-like" evidence="3">
    <location>
        <begin position="382"/>
        <end position="449"/>
    </location>
</feature>
<dbReference type="SMART" id="SM00408">
    <property type="entry name" value="IGc2"/>
    <property type="match status" value="3"/>
</dbReference>
<dbReference type="Gene3D" id="2.60.40.10">
    <property type="entry name" value="Immunoglobulins"/>
    <property type="match status" value="3"/>
</dbReference>
<dbReference type="PANTHER" id="PTHR11481">
    <property type="entry name" value="IMMUNOGLOBULIN FC RECEPTOR"/>
    <property type="match status" value="1"/>
</dbReference>
<keyword evidence="1" id="KW-0732">Signal</keyword>
<organism evidence="4 5">
    <name type="scientific">Elysia crispata</name>
    <name type="common">lettuce slug</name>
    <dbReference type="NCBI Taxonomy" id="231223"/>
    <lineage>
        <taxon>Eukaryota</taxon>
        <taxon>Metazoa</taxon>
        <taxon>Spiralia</taxon>
        <taxon>Lophotrochozoa</taxon>
        <taxon>Mollusca</taxon>
        <taxon>Gastropoda</taxon>
        <taxon>Heterobranchia</taxon>
        <taxon>Euthyneura</taxon>
        <taxon>Panpulmonata</taxon>
        <taxon>Sacoglossa</taxon>
        <taxon>Placobranchoidea</taxon>
        <taxon>Plakobranchidae</taxon>
        <taxon>Elysia</taxon>
    </lineage>
</organism>
<feature type="domain" description="Ig-like" evidence="3">
    <location>
        <begin position="472"/>
        <end position="550"/>
    </location>
</feature>
<name>A0AAE0ZDP6_9GAST</name>
<dbReference type="Pfam" id="PF13927">
    <property type="entry name" value="Ig_3"/>
    <property type="match status" value="1"/>
</dbReference>
<dbReference type="PROSITE" id="PS50835">
    <property type="entry name" value="IG_LIKE"/>
    <property type="match status" value="4"/>
</dbReference>
<evidence type="ECO:0000256" key="1">
    <source>
        <dbReference type="ARBA" id="ARBA00022729"/>
    </source>
</evidence>
<evidence type="ECO:0000313" key="5">
    <source>
        <dbReference type="Proteomes" id="UP001283361"/>
    </source>
</evidence>
<dbReference type="PANTHER" id="PTHR11481:SF60">
    <property type="entry name" value="IG-LIKE DOMAIN-CONTAINING PROTEIN"/>
    <property type="match status" value="1"/>
</dbReference>
<evidence type="ECO:0000259" key="3">
    <source>
        <dbReference type="PROSITE" id="PS50835"/>
    </source>
</evidence>
<dbReference type="InterPro" id="IPR013783">
    <property type="entry name" value="Ig-like_fold"/>
</dbReference>
<feature type="domain" description="Ig-like" evidence="3">
    <location>
        <begin position="653"/>
        <end position="738"/>
    </location>
</feature>
<dbReference type="SMART" id="SM00409">
    <property type="entry name" value="IG"/>
    <property type="match status" value="4"/>
</dbReference>
<dbReference type="GO" id="GO:0009897">
    <property type="term" value="C:external side of plasma membrane"/>
    <property type="evidence" value="ECO:0007669"/>
    <property type="project" value="TreeGrafter"/>
</dbReference>
<comment type="caution">
    <text evidence="4">The sequence shown here is derived from an EMBL/GenBank/DDBJ whole genome shotgun (WGS) entry which is preliminary data.</text>
</comment>
<keyword evidence="2" id="KW-1015">Disulfide bond</keyword>
<dbReference type="Proteomes" id="UP001283361">
    <property type="component" value="Unassembled WGS sequence"/>
</dbReference>
<dbReference type="InterPro" id="IPR050488">
    <property type="entry name" value="Ig_Fc_receptor"/>
</dbReference>
<proteinExistence type="predicted"/>
<dbReference type="InterPro" id="IPR036179">
    <property type="entry name" value="Ig-like_dom_sf"/>
</dbReference>
<dbReference type="InterPro" id="IPR003599">
    <property type="entry name" value="Ig_sub"/>
</dbReference>
<sequence length="869" mass="95405">MKSTSILEIESLSGLQSIEVDHPIFPSGPTEEHVLESARSSSTLAIPDSFVTFFESFGEKPSSFSKISMSVTLAVLFWAFSRTSLFVSVTGNNISSPTDPSSGAGAIGGNVASTNASFTPKLETLGNGRTILVPPVEEAFENINQACMNHLAKPFVVSDMSTLDMLSTVLQSMATSGDTGFWVTTERFTPDRSRLKCMNVLHHPNMFVCYRNIITFFENYQKCVSKDSIQGFVFDCASPAFKPVCENGFTCKESSQSLCGIWLIDCPFYGTCMEGDQGSSVAEVNKCRYPSPTMRMIQSNRFPEKFNVTCEITDSCLEHSVTTSRWLLPIYSFTFYKDGHFLVNYHDPDPIKISGLDLDSEFQCMYTLDNVNSNKSRSVSRPEIVSGKTAVRNGGRVMLTCLDSGTEHVSDGSVSFEWKTPIAESLPTADDTLLKEGFTDVDVGSYTCRSVVDGVTSVWSKPLDLTIRWDDPVLTATDVDVSFGSPVTLTCSTNVPASFSFVFTRNGIVLAGERSLPQLDIMTFGLQDVGDYQCMAQRKGLTVGPSQTVTVLMKNTPLPVLIVRDGEVVREGQEVKLTCQLSETFTGRVHYSFIFQDFIDNLTLSRSVGQQSDLIISKFSPANEGMYECQYAVADLSGNFILTSTNSNNITLRMITAILQSSATTVPEGSDVKLVCNIINYRGTIEKFHWLMEDQNSALLKTSKNSVTIRNFQPKNAGKYSCQPVLSDPQFRNPALISHPLRLVFAPRYQKCPCECPAKSLSLPPVTPEVIEESTQVIQKNLSVSKAQLSSSVRRVSSAPDSRPSSVSAGYIAVALLSLVTGLVLIPDILSAMHILVQTCAGTSREKGRFIEEWKMKKANETSHPDTVI</sequence>
<dbReference type="AlphaFoldDB" id="A0AAE0ZDP6"/>